<feature type="region of interest" description="Disordered" evidence="1">
    <location>
        <begin position="1"/>
        <end position="24"/>
    </location>
</feature>
<gene>
    <name evidence="2" type="ORF">HPB51_003701</name>
</gene>
<organism evidence="2 3">
    <name type="scientific">Rhipicephalus microplus</name>
    <name type="common">Cattle tick</name>
    <name type="synonym">Boophilus microplus</name>
    <dbReference type="NCBI Taxonomy" id="6941"/>
    <lineage>
        <taxon>Eukaryota</taxon>
        <taxon>Metazoa</taxon>
        <taxon>Ecdysozoa</taxon>
        <taxon>Arthropoda</taxon>
        <taxon>Chelicerata</taxon>
        <taxon>Arachnida</taxon>
        <taxon>Acari</taxon>
        <taxon>Parasitiformes</taxon>
        <taxon>Ixodida</taxon>
        <taxon>Ixodoidea</taxon>
        <taxon>Ixodidae</taxon>
        <taxon>Rhipicephalinae</taxon>
        <taxon>Rhipicephalus</taxon>
        <taxon>Boophilus</taxon>
    </lineage>
</organism>
<proteinExistence type="predicted"/>
<dbReference type="Proteomes" id="UP000821866">
    <property type="component" value="Chromosome 2"/>
</dbReference>
<evidence type="ECO:0000256" key="1">
    <source>
        <dbReference type="SAM" id="MobiDB-lite"/>
    </source>
</evidence>
<evidence type="ECO:0000313" key="2">
    <source>
        <dbReference type="EMBL" id="KAH8032917.1"/>
    </source>
</evidence>
<protein>
    <recommendedName>
        <fullName evidence="4">PDZ domain-containing protein</fullName>
    </recommendedName>
</protein>
<dbReference type="SUPFAM" id="SSF50156">
    <property type="entry name" value="PDZ domain-like"/>
    <property type="match status" value="1"/>
</dbReference>
<evidence type="ECO:0008006" key="4">
    <source>
        <dbReference type="Google" id="ProtNLM"/>
    </source>
</evidence>
<sequence length="116" mass="12990">MMRLFARTHTATKTPDQRNAFERQKVDNLNVSSPGKTIFPGDIVTHVDDIPVESLTQAMMKTTLTKTKAEVKITIAAISPLRKRRPSYTRLHETVMTDTNVDTPSSDAFVNEGKTE</sequence>
<accession>A0A9J6EFK4</accession>
<name>A0A9J6EFK4_RHIMP</name>
<evidence type="ECO:0000313" key="3">
    <source>
        <dbReference type="Proteomes" id="UP000821866"/>
    </source>
</evidence>
<keyword evidence="3" id="KW-1185">Reference proteome</keyword>
<comment type="caution">
    <text evidence="2">The sequence shown here is derived from an EMBL/GenBank/DDBJ whole genome shotgun (WGS) entry which is preliminary data.</text>
</comment>
<feature type="compositionally biased region" description="Polar residues" evidence="1">
    <location>
        <begin position="96"/>
        <end position="108"/>
    </location>
</feature>
<feature type="region of interest" description="Disordered" evidence="1">
    <location>
        <begin position="93"/>
        <end position="116"/>
    </location>
</feature>
<dbReference type="VEuPathDB" id="VectorBase:LOC119169649"/>
<feature type="compositionally biased region" description="Basic and acidic residues" evidence="1">
    <location>
        <begin position="15"/>
        <end position="24"/>
    </location>
</feature>
<dbReference type="InterPro" id="IPR036034">
    <property type="entry name" value="PDZ_sf"/>
</dbReference>
<reference evidence="2" key="1">
    <citation type="journal article" date="2020" name="Cell">
        <title>Large-Scale Comparative Analyses of Tick Genomes Elucidate Their Genetic Diversity and Vector Capacities.</title>
        <authorList>
            <consortium name="Tick Genome and Microbiome Consortium (TIGMIC)"/>
            <person name="Jia N."/>
            <person name="Wang J."/>
            <person name="Shi W."/>
            <person name="Du L."/>
            <person name="Sun Y."/>
            <person name="Zhan W."/>
            <person name="Jiang J.F."/>
            <person name="Wang Q."/>
            <person name="Zhang B."/>
            <person name="Ji P."/>
            <person name="Bell-Sakyi L."/>
            <person name="Cui X.M."/>
            <person name="Yuan T.T."/>
            <person name="Jiang B.G."/>
            <person name="Yang W.F."/>
            <person name="Lam T.T."/>
            <person name="Chang Q.C."/>
            <person name="Ding S.J."/>
            <person name="Wang X.J."/>
            <person name="Zhu J.G."/>
            <person name="Ruan X.D."/>
            <person name="Zhao L."/>
            <person name="Wei J.T."/>
            <person name="Ye R.Z."/>
            <person name="Que T.C."/>
            <person name="Du C.H."/>
            <person name="Zhou Y.H."/>
            <person name="Cheng J.X."/>
            <person name="Dai P.F."/>
            <person name="Guo W.B."/>
            <person name="Han X.H."/>
            <person name="Huang E.J."/>
            <person name="Li L.F."/>
            <person name="Wei W."/>
            <person name="Gao Y.C."/>
            <person name="Liu J.Z."/>
            <person name="Shao H.Z."/>
            <person name="Wang X."/>
            <person name="Wang C.C."/>
            <person name="Yang T.C."/>
            <person name="Huo Q.B."/>
            <person name="Li W."/>
            <person name="Chen H.Y."/>
            <person name="Chen S.E."/>
            <person name="Zhou L.G."/>
            <person name="Ni X.B."/>
            <person name="Tian J.H."/>
            <person name="Sheng Y."/>
            <person name="Liu T."/>
            <person name="Pan Y.S."/>
            <person name="Xia L.Y."/>
            <person name="Li J."/>
            <person name="Zhao F."/>
            <person name="Cao W.C."/>
        </authorList>
    </citation>
    <scope>NUCLEOTIDE SEQUENCE</scope>
    <source>
        <strain evidence="2">Rmic-2018</strain>
    </source>
</reference>
<dbReference type="AlphaFoldDB" id="A0A9J6EFK4"/>
<dbReference type="EMBL" id="JABSTU010000004">
    <property type="protein sequence ID" value="KAH8032917.1"/>
    <property type="molecule type" value="Genomic_DNA"/>
</dbReference>
<reference evidence="2" key="2">
    <citation type="submission" date="2021-09" db="EMBL/GenBank/DDBJ databases">
        <authorList>
            <person name="Jia N."/>
            <person name="Wang J."/>
            <person name="Shi W."/>
            <person name="Du L."/>
            <person name="Sun Y."/>
            <person name="Zhan W."/>
            <person name="Jiang J."/>
            <person name="Wang Q."/>
            <person name="Zhang B."/>
            <person name="Ji P."/>
            <person name="Sakyi L.B."/>
            <person name="Cui X."/>
            <person name="Yuan T."/>
            <person name="Jiang B."/>
            <person name="Yang W."/>
            <person name="Lam T.T.-Y."/>
            <person name="Chang Q."/>
            <person name="Ding S."/>
            <person name="Wang X."/>
            <person name="Zhu J."/>
            <person name="Ruan X."/>
            <person name="Zhao L."/>
            <person name="Wei J."/>
            <person name="Que T."/>
            <person name="Du C."/>
            <person name="Cheng J."/>
            <person name="Dai P."/>
            <person name="Han X."/>
            <person name="Huang E."/>
            <person name="Gao Y."/>
            <person name="Liu J."/>
            <person name="Shao H."/>
            <person name="Ye R."/>
            <person name="Li L."/>
            <person name="Wei W."/>
            <person name="Wang X."/>
            <person name="Wang C."/>
            <person name="Huo Q."/>
            <person name="Li W."/>
            <person name="Guo W."/>
            <person name="Chen H."/>
            <person name="Chen S."/>
            <person name="Zhou L."/>
            <person name="Zhou L."/>
            <person name="Ni X."/>
            <person name="Tian J."/>
            <person name="Zhou Y."/>
            <person name="Sheng Y."/>
            <person name="Liu T."/>
            <person name="Pan Y."/>
            <person name="Xia L."/>
            <person name="Li J."/>
            <person name="Zhao F."/>
            <person name="Cao W."/>
        </authorList>
    </citation>
    <scope>NUCLEOTIDE SEQUENCE</scope>
    <source>
        <strain evidence="2">Rmic-2018</strain>
        <tissue evidence="2">Larvae</tissue>
    </source>
</reference>